<dbReference type="InterPro" id="IPR026870">
    <property type="entry name" value="Zinc_ribbon_dom"/>
</dbReference>
<feature type="transmembrane region" description="Helical" evidence="2">
    <location>
        <begin position="108"/>
        <end position="130"/>
    </location>
</feature>
<feature type="region of interest" description="Disordered" evidence="1">
    <location>
        <begin position="201"/>
        <end position="226"/>
    </location>
</feature>
<reference evidence="4 5" key="1">
    <citation type="journal article" date="2017" name="BMC Genomics">
        <title>Comparative genomic and phylogenomic analyses of the Bifidobacteriaceae family.</title>
        <authorList>
            <person name="Lugli G.A."/>
            <person name="Milani C."/>
            <person name="Turroni F."/>
            <person name="Duranti S."/>
            <person name="Mancabelli L."/>
            <person name="Mangifesta M."/>
            <person name="Ferrario C."/>
            <person name="Modesto M."/>
            <person name="Mattarelli P."/>
            <person name="Jiri K."/>
            <person name="van Sinderen D."/>
            <person name="Ventura M."/>
        </authorList>
    </citation>
    <scope>NUCLEOTIDE SEQUENCE [LARGE SCALE GENOMIC DNA]</scope>
    <source>
        <strain evidence="4 5">DSM 100196</strain>
    </source>
</reference>
<dbReference type="EMBL" id="MWWW01000016">
    <property type="protein sequence ID" value="OZG59007.1"/>
    <property type="molecule type" value="Genomic_DNA"/>
</dbReference>
<dbReference type="CDD" id="cd06577">
    <property type="entry name" value="PASTA_pknB"/>
    <property type="match status" value="2"/>
</dbReference>
<feature type="compositionally biased region" description="Polar residues" evidence="1">
    <location>
        <begin position="31"/>
        <end position="44"/>
    </location>
</feature>
<evidence type="ECO:0000259" key="3">
    <source>
        <dbReference type="PROSITE" id="PS51178"/>
    </source>
</evidence>
<dbReference type="Proteomes" id="UP000216871">
    <property type="component" value="Unassembled WGS sequence"/>
</dbReference>
<keyword evidence="2" id="KW-1133">Transmembrane helix</keyword>
<evidence type="ECO:0000313" key="4">
    <source>
        <dbReference type="EMBL" id="OZG59007.1"/>
    </source>
</evidence>
<dbReference type="Pfam" id="PF03793">
    <property type="entry name" value="PASTA"/>
    <property type="match status" value="1"/>
</dbReference>
<organism evidence="4 5">
    <name type="scientific">Bifidobacterium myosotis</name>
    <dbReference type="NCBI Taxonomy" id="1630166"/>
    <lineage>
        <taxon>Bacteria</taxon>
        <taxon>Bacillati</taxon>
        <taxon>Actinomycetota</taxon>
        <taxon>Actinomycetes</taxon>
        <taxon>Bifidobacteriales</taxon>
        <taxon>Bifidobacteriaceae</taxon>
        <taxon>Bifidobacterium</taxon>
    </lineage>
</organism>
<protein>
    <submittedName>
        <fullName evidence="4">Transmembrane serine/threonine-protein kinase B</fullName>
    </submittedName>
</protein>
<keyword evidence="4" id="KW-0418">Kinase</keyword>
<dbReference type="OrthoDB" id="3240505at2"/>
<name>A0A261FIN4_9BIFI</name>
<keyword evidence="2" id="KW-0472">Membrane</keyword>
<gene>
    <name evidence="4" type="ORF">BMYO_1548</name>
</gene>
<dbReference type="GO" id="GO:0016301">
    <property type="term" value="F:kinase activity"/>
    <property type="evidence" value="ECO:0007669"/>
    <property type="project" value="UniProtKB-KW"/>
</dbReference>
<sequence>MFCAKCGAANSDGNKFCTGCGAPLKGTPSYQSNQSNTYAQTGQGQMPPVPGTVPTPQMRRPANMQAFGPAMNTVPLPPAAVASPQTAMPTASTVPTASVSAKAKPSRLIIALIAVLAVLVVAGITLFATWKAELWGGRTLPDPASIVQSAAAEGGKPTTIKAKDVTDALKQRGFNARTEKVFSGKDVGAFAGYKESAAGSRIPSGSTVTVQESAGPGVPQDTMGKPAKQVQGTLEDMGVPVHYKQVYVSDTKKTPEGTVVATDPVAGQGLAEDKRDDGIYVGVATKGDGFVADIVGQDVKQVQKNLESMGYNVAIAPRLSTSKNVGKVTGSNPAPGSSVPSKQQITLYYGVDAKGVRDAFTFDSPETGHKMMGASSSLAAGTWCTNGGDCITFDAQGDEYGAGGSHIEYPKGRDGTDYGDYSTLMSCAIMGTPYCESDAYLLKQDYGAFELMPGASLTNYWCNGTMRNDADDSCSDGEYHMQDFFLAVPAGSDLKGLESARYFDSDALAAAKKQKTVDASRPFLLYRDPKLYSKTTAPRDSEETPNPFVPKAPRADVSDELAKFKPAPSDANAYYLVSTPGDYDWGALRDADMK</sequence>
<dbReference type="InterPro" id="IPR005543">
    <property type="entry name" value="PASTA_dom"/>
</dbReference>
<evidence type="ECO:0000256" key="2">
    <source>
        <dbReference type="SAM" id="Phobius"/>
    </source>
</evidence>
<keyword evidence="5" id="KW-1185">Reference proteome</keyword>
<evidence type="ECO:0000313" key="5">
    <source>
        <dbReference type="Proteomes" id="UP000216871"/>
    </source>
</evidence>
<comment type="caution">
    <text evidence="4">The sequence shown here is derived from an EMBL/GenBank/DDBJ whole genome shotgun (WGS) entry which is preliminary data.</text>
</comment>
<dbReference type="SMART" id="SM00740">
    <property type="entry name" value="PASTA"/>
    <property type="match status" value="1"/>
</dbReference>
<dbReference type="RefSeq" id="WP_158216967.1">
    <property type="nucleotide sequence ID" value="NZ_MWWW01000016.1"/>
</dbReference>
<keyword evidence="2 4" id="KW-0812">Transmembrane</keyword>
<keyword evidence="4" id="KW-0808">Transferase</keyword>
<feature type="domain" description="PASTA" evidence="3">
    <location>
        <begin position="285"/>
        <end position="351"/>
    </location>
</feature>
<dbReference type="AlphaFoldDB" id="A0A261FIN4"/>
<feature type="region of interest" description="Disordered" evidence="1">
    <location>
        <begin position="31"/>
        <end position="59"/>
    </location>
</feature>
<proteinExistence type="predicted"/>
<evidence type="ECO:0000256" key="1">
    <source>
        <dbReference type="SAM" id="MobiDB-lite"/>
    </source>
</evidence>
<dbReference type="Pfam" id="PF13240">
    <property type="entry name" value="Zn_Ribbon_1"/>
    <property type="match status" value="1"/>
</dbReference>
<feature type="region of interest" description="Disordered" evidence="1">
    <location>
        <begin position="534"/>
        <end position="555"/>
    </location>
</feature>
<dbReference type="PROSITE" id="PS51178">
    <property type="entry name" value="PASTA"/>
    <property type="match status" value="1"/>
</dbReference>
<dbReference type="Gene3D" id="3.30.10.20">
    <property type="match status" value="1"/>
</dbReference>
<feature type="compositionally biased region" description="Polar residues" evidence="1">
    <location>
        <begin position="203"/>
        <end position="212"/>
    </location>
</feature>
<accession>A0A261FIN4</accession>